<dbReference type="VEuPathDB" id="FungiDB:PSHT_14369"/>
<comment type="caution">
    <text evidence="1">The sequence shown here is derived from an EMBL/GenBank/DDBJ whole genome shotgun (WGS) entry which is preliminary data.</text>
</comment>
<dbReference type="VEuPathDB" id="FungiDB:PSTT_15752"/>
<keyword evidence="2" id="KW-1185">Reference proteome</keyword>
<name>A0A2S4UG13_9BASI</name>
<dbReference type="Proteomes" id="UP000239156">
    <property type="component" value="Unassembled WGS sequence"/>
</dbReference>
<reference evidence="1" key="1">
    <citation type="submission" date="2017-12" db="EMBL/GenBank/DDBJ databases">
        <title>Gene loss provides genomic basis for host adaptation in cereal stripe rust fungi.</title>
        <authorList>
            <person name="Xia C."/>
        </authorList>
    </citation>
    <scope>NUCLEOTIDE SEQUENCE [LARGE SCALE GENOMIC DNA]</scope>
    <source>
        <strain evidence="1">93-210</strain>
    </source>
</reference>
<gene>
    <name evidence="1" type="ORF">PSTT_15752</name>
</gene>
<evidence type="ECO:0000313" key="1">
    <source>
        <dbReference type="EMBL" id="POV96253.1"/>
    </source>
</evidence>
<evidence type="ECO:0000313" key="2">
    <source>
        <dbReference type="Proteomes" id="UP000239156"/>
    </source>
</evidence>
<dbReference type="AlphaFoldDB" id="A0A2S4UG13"/>
<dbReference type="EMBL" id="PKSL01000304">
    <property type="protein sequence ID" value="POV96253.1"/>
    <property type="molecule type" value="Genomic_DNA"/>
</dbReference>
<sequence length="175" mass="19793">MIVLTPPDDEDDYCTVSPLSWNSSVPSLQTVWYTSKTFEFPPPPHQEHRSEFDTQKISTSSRALVEASSYSRPACQRTKHCLLITSGPQAIVVAMERWLSNSTGTVLGWEGTVSYFNKQYNLQNKLKKIATKNGQAHTPQTKNHPAVAMFLLLDFLAKKKYNSVSYSLRSSRVYD</sequence>
<accession>A0A2S4UG13</accession>
<proteinExistence type="predicted"/>
<organism evidence="1 2">
    <name type="scientific">Puccinia striiformis</name>
    <dbReference type="NCBI Taxonomy" id="27350"/>
    <lineage>
        <taxon>Eukaryota</taxon>
        <taxon>Fungi</taxon>
        <taxon>Dikarya</taxon>
        <taxon>Basidiomycota</taxon>
        <taxon>Pucciniomycotina</taxon>
        <taxon>Pucciniomycetes</taxon>
        <taxon>Pucciniales</taxon>
        <taxon>Pucciniaceae</taxon>
        <taxon>Puccinia</taxon>
    </lineage>
</organism>
<protein>
    <submittedName>
        <fullName evidence="1">Uncharacterized protein</fullName>
    </submittedName>
</protein>